<evidence type="ECO:0000256" key="9">
    <source>
        <dbReference type="ARBA" id="ARBA00022723"/>
    </source>
</evidence>
<evidence type="ECO:0000259" key="22">
    <source>
        <dbReference type="Pfam" id="PF02875"/>
    </source>
</evidence>
<dbReference type="InterPro" id="IPR004101">
    <property type="entry name" value="Mur_ligase_C"/>
</dbReference>
<proteinExistence type="inferred from homology"/>
<dbReference type="RefSeq" id="WP_345194629.1">
    <property type="nucleotide sequence ID" value="NZ_BAABFL010000112.1"/>
</dbReference>
<dbReference type="Proteomes" id="UP001500604">
    <property type="component" value="Unassembled WGS sequence"/>
</dbReference>
<comment type="pathway">
    <text evidence="2">Cofactor biosynthesis; tetrahydrofolate biosynthesis; 7,8-dihydrofolate from 2-amino-4-hydroxy-6-hydroxymethyl-7,8-dihydropteridine diphosphate and 4-aminobenzoate: step 2/2.</text>
</comment>
<evidence type="ECO:0000256" key="14">
    <source>
        <dbReference type="ARBA" id="ARBA00030048"/>
    </source>
</evidence>
<comment type="catalytic activity">
    <reaction evidence="18">
        <text>10-formyltetrahydrofolyl-(gamma-L-Glu)(n) + L-glutamate + ATP = 10-formyltetrahydrofolyl-(gamma-L-Glu)(n+1) + ADP + phosphate + H(+)</text>
        <dbReference type="Rhea" id="RHEA:51904"/>
        <dbReference type="Rhea" id="RHEA-COMP:13088"/>
        <dbReference type="Rhea" id="RHEA-COMP:14300"/>
        <dbReference type="ChEBI" id="CHEBI:15378"/>
        <dbReference type="ChEBI" id="CHEBI:29985"/>
        <dbReference type="ChEBI" id="CHEBI:30616"/>
        <dbReference type="ChEBI" id="CHEBI:43474"/>
        <dbReference type="ChEBI" id="CHEBI:134413"/>
        <dbReference type="ChEBI" id="CHEBI:456216"/>
        <dbReference type="EC" id="6.3.2.17"/>
    </reaction>
</comment>
<evidence type="ECO:0000256" key="17">
    <source>
        <dbReference type="ARBA" id="ARBA00047493"/>
    </source>
</evidence>
<dbReference type="NCBIfam" id="TIGR01499">
    <property type="entry name" value="folC"/>
    <property type="match status" value="1"/>
</dbReference>
<keyword evidence="12" id="KW-0460">Magnesium</keyword>
<comment type="catalytic activity">
    <reaction evidence="17">
        <text>(6S)-5,6,7,8-tetrahydrofolyl-(gamma-L-Glu)(n) + L-glutamate + ATP = (6S)-5,6,7,8-tetrahydrofolyl-(gamma-L-Glu)(n+1) + ADP + phosphate + H(+)</text>
        <dbReference type="Rhea" id="RHEA:10580"/>
        <dbReference type="Rhea" id="RHEA-COMP:14738"/>
        <dbReference type="Rhea" id="RHEA-COMP:14740"/>
        <dbReference type="ChEBI" id="CHEBI:15378"/>
        <dbReference type="ChEBI" id="CHEBI:29985"/>
        <dbReference type="ChEBI" id="CHEBI:30616"/>
        <dbReference type="ChEBI" id="CHEBI:43474"/>
        <dbReference type="ChEBI" id="CHEBI:141005"/>
        <dbReference type="ChEBI" id="CHEBI:456216"/>
        <dbReference type="EC" id="6.3.2.17"/>
    </reaction>
</comment>
<evidence type="ECO:0000256" key="21">
    <source>
        <dbReference type="PIRNR" id="PIRNR001563"/>
    </source>
</evidence>
<comment type="catalytic activity">
    <reaction evidence="19">
        <text>(6R)-5,10-methylenetetrahydrofolyl-(gamma-L-Glu)(n) + L-glutamate + ATP = (6R)-5,10-methylenetetrahydrofolyl-(gamma-L-Glu)(n+1) + ADP + phosphate + H(+)</text>
        <dbReference type="Rhea" id="RHEA:51912"/>
        <dbReference type="Rhea" id="RHEA-COMP:13257"/>
        <dbReference type="Rhea" id="RHEA-COMP:13258"/>
        <dbReference type="ChEBI" id="CHEBI:15378"/>
        <dbReference type="ChEBI" id="CHEBI:29985"/>
        <dbReference type="ChEBI" id="CHEBI:30616"/>
        <dbReference type="ChEBI" id="CHEBI:43474"/>
        <dbReference type="ChEBI" id="CHEBI:136572"/>
        <dbReference type="ChEBI" id="CHEBI:456216"/>
        <dbReference type="EC" id="6.3.2.17"/>
    </reaction>
</comment>
<dbReference type="Gene3D" id="3.90.190.20">
    <property type="entry name" value="Mur ligase, C-terminal domain"/>
    <property type="match status" value="1"/>
</dbReference>
<dbReference type="InterPro" id="IPR001645">
    <property type="entry name" value="Folylpolyglutamate_synth"/>
</dbReference>
<dbReference type="Pfam" id="PF02875">
    <property type="entry name" value="Mur_ligase_C"/>
    <property type="match status" value="1"/>
</dbReference>
<accession>A0ABP8UY99</accession>
<dbReference type="PIRSF" id="PIRSF001563">
    <property type="entry name" value="Folylpolyglu_synth"/>
    <property type="match status" value="1"/>
</dbReference>
<sequence>MSFDSLADWLSWLEAQRPEHDMVLGLDRIGEVARRLLPEKLAPTVITVAGTNGKGSTVALLDAMLSEGGLTVGAYTSPHLLRFNERVRIKGEMVSDHQLCEAFEQVNAARDDTFLTYFEFATLAALVIFSKSDLDVLLLEVGLGGRLDAVNIIEPDVAIVTTVALDHQQWLGNDIETIAAEKAGIYRREKPALFGDFPVPQSLLSVIDKIGAKPFLRENDFAIERCNKGLIFRGTGSASEKVTLSGLVEPELPLTSVACALEAIQLLPYPISVSAINAGLTKVAVAGRMQKLQVRRQDGREVTVILDVAHNPQAAQYLAERLKTLMSEQRLTAVLAMLDDKDFGSVVNGFNDIFNEWHVAAVGYGPRALPAETLADHLISRGQRVQCHENVADALDAALEVDDETNTVVVFGSFHTVSESLQHLQDRERQAQYE</sequence>
<organism evidence="24 25">
    <name type="scientific">Kistimonas scapharcae</name>
    <dbReference type="NCBI Taxonomy" id="1036133"/>
    <lineage>
        <taxon>Bacteria</taxon>
        <taxon>Pseudomonadati</taxon>
        <taxon>Pseudomonadota</taxon>
        <taxon>Gammaproteobacteria</taxon>
        <taxon>Oceanospirillales</taxon>
        <taxon>Endozoicomonadaceae</taxon>
        <taxon>Kistimonas</taxon>
    </lineage>
</organism>
<comment type="pathway">
    <text evidence="3">Cofactor biosynthesis; tetrahydrofolylpolyglutamate biosynthesis.</text>
</comment>
<evidence type="ECO:0000256" key="13">
    <source>
        <dbReference type="ARBA" id="ARBA00022909"/>
    </source>
</evidence>
<keyword evidence="11 21" id="KW-0067">ATP-binding</keyword>
<dbReference type="Gene3D" id="3.40.1190.10">
    <property type="entry name" value="Mur-like, catalytic domain"/>
    <property type="match status" value="1"/>
</dbReference>
<evidence type="ECO:0000259" key="23">
    <source>
        <dbReference type="Pfam" id="PF08245"/>
    </source>
</evidence>
<protein>
    <recommendedName>
        <fullName evidence="7">Dihydrofolate synthase/folylpolyglutamate synthase</fullName>
        <ecNumber evidence="5">6.3.2.12</ecNumber>
        <ecNumber evidence="6">6.3.2.17</ecNumber>
    </recommendedName>
    <alternativeName>
        <fullName evidence="16">Folylpoly-gamma-glutamate synthetase-dihydrofolate synthetase</fullName>
    </alternativeName>
    <alternativeName>
        <fullName evidence="14">Folylpolyglutamate synthetase</fullName>
    </alternativeName>
    <alternativeName>
        <fullName evidence="15">Tetrahydrofolylpolyglutamate synthase</fullName>
    </alternativeName>
</protein>
<evidence type="ECO:0000256" key="5">
    <source>
        <dbReference type="ARBA" id="ARBA00013023"/>
    </source>
</evidence>
<evidence type="ECO:0000313" key="24">
    <source>
        <dbReference type="EMBL" id="GAA4648903.1"/>
    </source>
</evidence>
<dbReference type="EC" id="6.3.2.17" evidence="6"/>
<evidence type="ECO:0000256" key="2">
    <source>
        <dbReference type="ARBA" id="ARBA00004799"/>
    </source>
</evidence>
<comment type="catalytic activity">
    <reaction evidence="20">
        <text>7,8-dihydropteroate + L-glutamate + ATP = 7,8-dihydrofolate + ADP + phosphate + H(+)</text>
        <dbReference type="Rhea" id="RHEA:23584"/>
        <dbReference type="ChEBI" id="CHEBI:15378"/>
        <dbReference type="ChEBI" id="CHEBI:17839"/>
        <dbReference type="ChEBI" id="CHEBI:29985"/>
        <dbReference type="ChEBI" id="CHEBI:30616"/>
        <dbReference type="ChEBI" id="CHEBI:43474"/>
        <dbReference type="ChEBI" id="CHEBI:57451"/>
        <dbReference type="ChEBI" id="CHEBI:456216"/>
        <dbReference type="EC" id="6.3.2.12"/>
    </reaction>
</comment>
<evidence type="ECO:0000256" key="12">
    <source>
        <dbReference type="ARBA" id="ARBA00022842"/>
    </source>
</evidence>
<dbReference type="Pfam" id="PF08245">
    <property type="entry name" value="Mur_ligase_M"/>
    <property type="match status" value="1"/>
</dbReference>
<evidence type="ECO:0000256" key="20">
    <source>
        <dbReference type="ARBA" id="ARBA00049161"/>
    </source>
</evidence>
<evidence type="ECO:0000256" key="8">
    <source>
        <dbReference type="ARBA" id="ARBA00022598"/>
    </source>
</evidence>
<comment type="caution">
    <text evidence="24">The sequence shown here is derived from an EMBL/GenBank/DDBJ whole genome shotgun (WGS) entry which is preliminary data.</text>
</comment>
<evidence type="ECO:0000256" key="6">
    <source>
        <dbReference type="ARBA" id="ARBA00013025"/>
    </source>
</evidence>
<evidence type="ECO:0000256" key="11">
    <source>
        <dbReference type="ARBA" id="ARBA00022840"/>
    </source>
</evidence>
<dbReference type="PANTHER" id="PTHR11136">
    <property type="entry name" value="FOLYLPOLYGLUTAMATE SYNTHASE-RELATED"/>
    <property type="match status" value="1"/>
</dbReference>
<evidence type="ECO:0000256" key="19">
    <source>
        <dbReference type="ARBA" id="ARBA00049035"/>
    </source>
</evidence>
<evidence type="ECO:0000256" key="4">
    <source>
        <dbReference type="ARBA" id="ARBA00008276"/>
    </source>
</evidence>
<dbReference type="PANTHER" id="PTHR11136:SF0">
    <property type="entry name" value="DIHYDROFOLATE SYNTHETASE-RELATED"/>
    <property type="match status" value="1"/>
</dbReference>
<dbReference type="InterPro" id="IPR013221">
    <property type="entry name" value="Mur_ligase_cen"/>
</dbReference>
<name>A0ABP8UY99_9GAMM</name>
<keyword evidence="8 21" id="KW-0436">Ligase</keyword>
<reference evidence="25" key="1">
    <citation type="journal article" date="2019" name="Int. J. Syst. Evol. Microbiol.">
        <title>The Global Catalogue of Microorganisms (GCM) 10K type strain sequencing project: providing services to taxonomists for standard genome sequencing and annotation.</title>
        <authorList>
            <consortium name="The Broad Institute Genomics Platform"/>
            <consortium name="The Broad Institute Genome Sequencing Center for Infectious Disease"/>
            <person name="Wu L."/>
            <person name="Ma J."/>
        </authorList>
    </citation>
    <scope>NUCLEOTIDE SEQUENCE [LARGE SCALE GENOMIC DNA]</scope>
    <source>
        <strain evidence="25">JCM 17805</strain>
    </source>
</reference>
<dbReference type="EMBL" id="BAABFL010000112">
    <property type="protein sequence ID" value="GAA4648903.1"/>
    <property type="molecule type" value="Genomic_DNA"/>
</dbReference>
<dbReference type="InterPro" id="IPR036565">
    <property type="entry name" value="Mur-like_cat_sf"/>
</dbReference>
<keyword evidence="10 21" id="KW-0547">Nucleotide-binding</keyword>
<evidence type="ECO:0000256" key="18">
    <source>
        <dbReference type="ARBA" id="ARBA00047808"/>
    </source>
</evidence>
<dbReference type="InterPro" id="IPR036615">
    <property type="entry name" value="Mur_ligase_C_dom_sf"/>
</dbReference>
<feature type="domain" description="Mur ligase C-terminal" evidence="22">
    <location>
        <begin position="287"/>
        <end position="414"/>
    </location>
</feature>
<comment type="function">
    <text evidence="1">Functions in two distinct reactions of the de novo folate biosynthetic pathway. Catalyzes the addition of a glutamate residue to dihydropteroate (7,8-dihydropteroate or H2Pte) to form dihydrofolate (7,8-dihydrofolate monoglutamate or H2Pte-Glu). Also catalyzes successive additions of L-glutamate to tetrahydrofolate or 10-formyltetrahydrofolate or 5,10-methylenetetrahydrofolate, leading to folylpolyglutamate derivatives.</text>
</comment>
<gene>
    <name evidence="24" type="primary">folC</name>
    <name evidence="24" type="ORF">GCM10023116_11770</name>
</gene>
<evidence type="ECO:0000256" key="1">
    <source>
        <dbReference type="ARBA" id="ARBA00002714"/>
    </source>
</evidence>
<feature type="domain" description="Mur ligase central" evidence="23">
    <location>
        <begin position="48"/>
        <end position="189"/>
    </location>
</feature>
<evidence type="ECO:0000256" key="3">
    <source>
        <dbReference type="ARBA" id="ARBA00005150"/>
    </source>
</evidence>
<keyword evidence="13" id="KW-0289">Folate biosynthesis</keyword>
<evidence type="ECO:0000256" key="16">
    <source>
        <dbReference type="ARBA" id="ARBA00032510"/>
    </source>
</evidence>
<dbReference type="SUPFAM" id="SSF53244">
    <property type="entry name" value="MurD-like peptide ligases, peptide-binding domain"/>
    <property type="match status" value="1"/>
</dbReference>
<evidence type="ECO:0000256" key="7">
    <source>
        <dbReference type="ARBA" id="ARBA00019357"/>
    </source>
</evidence>
<keyword evidence="25" id="KW-1185">Reference proteome</keyword>
<dbReference type="EC" id="6.3.2.12" evidence="5"/>
<evidence type="ECO:0000256" key="10">
    <source>
        <dbReference type="ARBA" id="ARBA00022741"/>
    </source>
</evidence>
<comment type="similarity">
    <text evidence="4 21">Belongs to the folylpolyglutamate synthase family.</text>
</comment>
<keyword evidence="9" id="KW-0479">Metal-binding</keyword>
<evidence type="ECO:0000256" key="15">
    <source>
        <dbReference type="ARBA" id="ARBA00030592"/>
    </source>
</evidence>
<dbReference type="SUPFAM" id="SSF53623">
    <property type="entry name" value="MurD-like peptide ligases, catalytic domain"/>
    <property type="match status" value="1"/>
</dbReference>
<evidence type="ECO:0000313" key="25">
    <source>
        <dbReference type="Proteomes" id="UP001500604"/>
    </source>
</evidence>
<dbReference type="NCBIfam" id="NF008101">
    <property type="entry name" value="PRK10846.1"/>
    <property type="match status" value="1"/>
</dbReference>